<feature type="transmembrane region" description="Helical" evidence="1">
    <location>
        <begin position="61"/>
        <end position="80"/>
    </location>
</feature>
<reference evidence="2 3" key="1">
    <citation type="submission" date="2016-07" db="EMBL/GenBank/DDBJ databases">
        <title>High microdiversification within the ubiquitous acI lineage of Actinobacteria.</title>
        <authorList>
            <person name="Neuenschwander S.M."/>
            <person name="Salcher M."/>
            <person name="Ghai R."/>
            <person name="Pernthaler J."/>
        </authorList>
    </citation>
    <scope>NUCLEOTIDE SEQUENCE [LARGE SCALE GENOMIC DNA]</scope>
    <source>
        <strain evidence="2">MMS-21-155</strain>
    </source>
</reference>
<keyword evidence="1" id="KW-0472">Membrane</keyword>
<gene>
    <name evidence="2" type="ORF">A1s21155_06050</name>
</gene>
<evidence type="ECO:0008006" key="4">
    <source>
        <dbReference type="Google" id="ProtNLM"/>
    </source>
</evidence>
<dbReference type="GeneID" id="300657726"/>
<keyword evidence="1" id="KW-1133">Transmembrane helix</keyword>
<proteinExistence type="predicted"/>
<dbReference type="KEGG" id="plak:A1s21155_06050"/>
<organism evidence="2 3">
    <name type="scientific">Candidatus Planktophila dulcis</name>
    <dbReference type="NCBI Taxonomy" id="1884914"/>
    <lineage>
        <taxon>Bacteria</taxon>
        <taxon>Bacillati</taxon>
        <taxon>Actinomycetota</taxon>
        <taxon>Actinomycetes</taxon>
        <taxon>Candidatus Nanopelagicales</taxon>
        <taxon>Candidatus Nanopelagicaceae</taxon>
        <taxon>Candidatus Planktophila</taxon>
    </lineage>
</organism>
<name>A0AAC9YV32_9ACTN</name>
<feature type="transmembrane region" description="Helical" evidence="1">
    <location>
        <begin position="6"/>
        <end position="24"/>
    </location>
</feature>
<feature type="transmembrane region" description="Helical" evidence="1">
    <location>
        <begin position="36"/>
        <end position="55"/>
    </location>
</feature>
<dbReference type="EMBL" id="CP016770">
    <property type="protein sequence ID" value="ASY12492.1"/>
    <property type="molecule type" value="Genomic_DNA"/>
</dbReference>
<evidence type="ECO:0000313" key="2">
    <source>
        <dbReference type="EMBL" id="ASY12492.1"/>
    </source>
</evidence>
<evidence type="ECO:0000313" key="3">
    <source>
        <dbReference type="Proteomes" id="UP000217216"/>
    </source>
</evidence>
<accession>A0AAC9YV32</accession>
<sequence>MISAEVVGFIAGGLGMFVGLPQALRVRRLGHGRGVSLISWLLLFGTSTCWGAYGFDISSPSVLLTNIGAALVNASVIMAIMKNNLKSIALLSVYASALSALILNLPSAVVSTILILVVFAQTPQIVRSYKNLHAGADTAVSISGLSVSSISIALWFVYALLADVSLILLSASIAVSLNISVIVLELIGKRRRALQTT</sequence>
<dbReference type="Proteomes" id="UP000217216">
    <property type="component" value="Chromosome"/>
</dbReference>
<protein>
    <recommendedName>
        <fullName evidence="4">PQ-loop repeat-containing protein</fullName>
    </recommendedName>
</protein>
<dbReference type="RefSeq" id="WP_095692809.1">
    <property type="nucleotide sequence ID" value="NZ_CP016770.1"/>
</dbReference>
<keyword evidence="1" id="KW-0812">Transmembrane</keyword>
<feature type="transmembrane region" description="Helical" evidence="1">
    <location>
        <begin position="164"/>
        <end position="187"/>
    </location>
</feature>
<dbReference type="AlphaFoldDB" id="A0AAC9YV32"/>
<feature type="transmembrane region" description="Helical" evidence="1">
    <location>
        <begin position="138"/>
        <end position="158"/>
    </location>
</feature>
<evidence type="ECO:0000256" key="1">
    <source>
        <dbReference type="SAM" id="Phobius"/>
    </source>
</evidence>
<keyword evidence="3" id="KW-1185">Reference proteome</keyword>
<dbReference type="Gene3D" id="1.20.1280.290">
    <property type="match status" value="1"/>
</dbReference>